<dbReference type="InterPro" id="IPR018247">
    <property type="entry name" value="EF_Hand_1_Ca_BS"/>
</dbReference>
<dbReference type="AlphaFoldDB" id="M1K385"/>
<evidence type="ECO:0000256" key="6">
    <source>
        <dbReference type="ARBA" id="ARBA00023288"/>
    </source>
</evidence>
<accession>M1K385</accession>
<name>M1K385_ENCCN</name>
<dbReference type="PROSITE" id="PS00018">
    <property type="entry name" value="EF_HAND_1"/>
    <property type="match status" value="1"/>
</dbReference>
<evidence type="ECO:0000259" key="7">
    <source>
        <dbReference type="PROSITE" id="PS50222"/>
    </source>
</evidence>
<keyword evidence="5" id="KW-0106">Calcium</keyword>
<evidence type="ECO:0000256" key="4">
    <source>
        <dbReference type="ARBA" id="ARBA00022737"/>
    </source>
</evidence>
<dbReference type="VEuPathDB" id="MicrosporidiaDB:ECU04_0810"/>
<keyword evidence="2" id="KW-0519">Myristate</keyword>
<evidence type="ECO:0000256" key="2">
    <source>
        <dbReference type="ARBA" id="ARBA00022707"/>
    </source>
</evidence>
<dbReference type="GO" id="GO:0005509">
    <property type="term" value="F:calcium ion binding"/>
    <property type="evidence" value="ECO:0007669"/>
    <property type="project" value="InterPro"/>
</dbReference>
<evidence type="ECO:0000313" key="8">
    <source>
        <dbReference type="EMBL" id="AGE95313.1"/>
    </source>
</evidence>
<proteinExistence type="inferred from homology"/>
<dbReference type="PROSITE" id="PS50222">
    <property type="entry name" value="EF_HAND_2"/>
    <property type="match status" value="1"/>
</dbReference>
<dbReference type="VEuPathDB" id="MicrosporidiaDB:AEWR_040740"/>
<dbReference type="PRINTS" id="PR00450">
    <property type="entry name" value="RECOVERIN"/>
</dbReference>
<dbReference type="VEuPathDB" id="MicrosporidiaDB:AEWD_040750"/>
<keyword evidence="3" id="KW-0479">Metal-binding</keyword>
<dbReference type="PANTHER" id="PTHR23055">
    <property type="entry name" value="CALCIUM BINDING PROTEINS"/>
    <property type="match status" value="1"/>
</dbReference>
<feature type="domain" description="EF-hand" evidence="7">
    <location>
        <begin position="96"/>
        <end position="131"/>
    </location>
</feature>
<protein>
    <submittedName>
        <fullName evidence="8">Calcium-binding protein of the recoverin subfamily</fullName>
    </submittedName>
</protein>
<dbReference type="OMA" id="RAWEHQP"/>
<dbReference type="VEuPathDB" id="MicrosporidiaDB:M970_040740"/>
<dbReference type="EMBL" id="KC513606">
    <property type="protein sequence ID" value="AGE95313.1"/>
    <property type="molecule type" value="Genomic_DNA"/>
</dbReference>
<keyword evidence="4" id="KW-0677">Repeat</keyword>
<dbReference type="VEuPathDB" id="MicrosporidiaDB:AEWQ_040740"/>
<organism evidence="8">
    <name type="scientific">Encephalitozoon cuniculi</name>
    <name type="common">Microsporidian parasite</name>
    <dbReference type="NCBI Taxonomy" id="6035"/>
    <lineage>
        <taxon>Eukaryota</taxon>
        <taxon>Fungi</taxon>
        <taxon>Fungi incertae sedis</taxon>
        <taxon>Microsporidia</taxon>
        <taxon>Unikaryonidae</taxon>
        <taxon>Encephalitozoon</taxon>
    </lineage>
</organism>
<reference evidence="8" key="1">
    <citation type="journal article" date="2013" name="Eukaryot. Cell">
        <title>Extremely Reduced Levels of Heterozygosity in the Vertebrate Pathogen Encephalitozoon cuniculi.</title>
        <authorList>
            <person name="Selman M."/>
            <person name="Sak B."/>
            <person name="Kvac M."/>
            <person name="Farinelli L."/>
            <person name="Weiss L.M."/>
            <person name="Corradi N."/>
        </authorList>
    </citation>
    <scope>NUCLEOTIDE SEQUENCE</scope>
</reference>
<dbReference type="Pfam" id="PF13499">
    <property type="entry name" value="EF-hand_7"/>
    <property type="match status" value="1"/>
</dbReference>
<dbReference type="SMART" id="SM00054">
    <property type="entry name" value="EFh"/>
    <property type="match status" value="1"/>
</dbReference>
<dbReference type="PANTHER" id="PTHR23055:SF178">
    <property type="entry name" value="NEUROCALCIN HOMOLOG"/>
    <property type="match status" value="1"/>
</dbReference>
<sequence>MGSGASTIPDNVEEDVRQFSHFPPRDIQEWSSSFRSEYPGGCMTLKDLEAMFRSFFPFGSPTNFSRRLFETINISQTETVDFHELLIAYSILVKGSDHEKLRWMFRFYDKDNDGVVSKEEMVEVVQCLADMTSHTLDISIDAEGIVSEIFASVESDRGFLTFEDFKTLSIRSEKLFKMLVPFSD</sequence>
<gene>
    <name evidence="8" type="ORF">ECU04_0810</name>
</gene>
<dbReference type="InterPro" id="IPR011992">
    <property type="entry name" value="EF-hand-dom_pair"/>
</dbReference>
<dbReference type="InterPro" id="IPR002048">
    <property type="entry name" value="EF_hand_dom"/>
</dbReference>
<evidence type="ECO:0000256" key="5">
    <source>
        <dbReference type="ARBA" id="ARBA00022837"/>
    </source>
</evidence>
<dbReference type="SUPFAM" id="SSF47473">
    <property type="entry name" value="EF-hand"/>
    <property type="match status" value="1"/>
</dbReference>
<evidence type="ECO:0000256" key="3">
    <source>
        <dbReference type="ARBA" id="ARBA00022723"/>
    </source>
</evidence>
<dbReference type="CDD" id="cd00051">
    <property type="entry name" value="EFh"/>
    <property type="match status" value="2"/>
</dbReference>
<keyword evidence="6" id="KW-0449">Lipoprotein</keyword>
<dbReference type="InterPro" id="IPR028846">
    <property type="entry name" value="Recoverin"/>
</dbReference>
<evidence type="ECO:0000256" key="1">
    <source>
        <dbReference type="ARBA" id="ARBA00006049"/>
    </source>
</evidence>
<comment type="similarity">
    <text evidence="1">Belongs to the recoverin family.</text>
</comment>
<dbReference type="Gene3D" id="1.10.238.10">
    <property type="entry name" value="EF-hand"/>
    <property type="match status" value="1"/>
</dbReference>